<dbReference type="AlphaFoldDB" id="H7EKD4"/>
<dbReference type="OrthoDB" id="340531at2"/>
<sequence>MKKRTKSRSSSSLSQYRSVSSAFLIAVLVCLAGASSSFMLFTRSFFETLSKHEAPIATISFKYKTAQRKFIDVAVWDRLKQKSDLYNGDTIHTSNLSQATITFIDGNEMVLADNTMAQIFLLPESFSASVLSGSAYVETAESAGFVLESSGKKVALETNSAVNIEKGAGGDMMQVYSGGASISDESGTFMSVGEGSVVSVGGSAPDASAPRLSVENPRPNQNYLYHSEGATIIPFKAKFSNVEAMTKFVLEISCDKNFSTVVERKEFLALEIDSLSVSLGGGIYYWRISPADEGGSYSSVTVSGKIRVIQSIPPVLLAPADGYTFNYRKRLPAVRMIWSESAAASSYRLTVSKSADFSSPVVEMRSSTPSCIISTLSEGTYYWKAEPFYSVNKIGFSSSSETGVFRIEQKGALPAPSLYIPTDGSIIDSGTDAKSTLFSWRFENEAVKYKIEFFKGDSSVAERTEYATDNFISVNGSEFAQGKWSWRVCQVDNENNESAPSQKSAFYSMAGKPELKVIEPADKYSVSESLVRDMVFTWKKVVPNGVSTEMEIAADSGFSNIVKVVPADGYSAVGISLDTGAYFWRIRAHSPDGDFELSTPPRQFSVIGNLDASTLIDPVGRAVARDTQPYSFKWDEVDGADYYKFSLRRIGDGKILYEDTVFDTSLDIDMYFGEHFIDKESYHWEVQAKANAVPGVVSRRSGKLAEANFQLVKLKPVEITSPRQNSVINGVDATLKKVQISWTAVDEVAESQIVVSRVEADRSRRVVYKNPTDKERAAGKLRTLKSILMENPDIKRGGNYEVIVYAKTVDGIDISNTDDKRIGRFRILPVEPLPAAENLGVHPNVFGLEYLKNRNNPRKIRLDWNAVENATDYVILVKDARGRLVLKTEVEGKNSYEINWLNLVRAHQGSFSMSELYNGTFSWSVEAVRRVDLDGDGENETVLQPGSVVDSSFVVEIPDVNPVSGKGARNPYGN</sequence>
<dbReference type="STRING" id="907348.TresaDRAFT_1774"/>
<dbReference type="InterPro" id="IPR013783">
    <property type="entry name" value="Ig-like_fold"/>
</dbReference>
<dbReference type="EMBL" id="AGRW01000044">
    <property type="protein sequence ID" value="EIC02021.1"/>
    <property type="molecule type" value="Genomic_DNA"/>
</dbReference>
<protein>
    <recommendedName>
        <fullName evidence="3">FecR protein domain-containing protein</fullName>
    </recommendedName>
</protein>
<dbReference type="PATRIC" id="fig|907348.3.peg.1348"/>
<keyword evidence="2" id="KW-1185">Reference proteome</keyword>
<evidence type="ECO:0000313" key="1">
    <source>
        <dbReference type="EMBL" id="EIC02021.1"/>
    </source>
</evidence>
<comment type="caution">
    <text evidence="1">The sequence shown here is derived from an EMBL/GenBank/DDBJ whole genome shotgun (WGS) entry which is preliminary data.</text>
</comment>
<gene>
    <name evidence="1" type="ORF">TresaDRAFT_1774</name>
</gene>
<dbReference type="eggNOG" id="COG4254">
    <property type="taxonomic scope" value="Bacteria"/>
</dbReference>
<dbReference type="RefSeq" id="WP_002704013.1">
    <property type="nucleotide sequence ID" value="NZ_AGRW01000044.1"/>
</dbReference>
<organism evidence="1 2">
    <name type="scientific">Treponema saccharophilum DSM 2985</name>
    <dbReference type="NCBI Taxonomy" id="907348"/>
    <lineage>
        <taxon>Bacteria</taxon>
        <taxon>Pseudomonadati</taxon>
        <taxon>Spirochaetota</taxon>
        <taxon>Spirochaetia</taxon>
        <taxon>Spirochaetales</taxon>
        <taxon>Treponemataceae</taxon>
        <taxon>Treponema</taxon>
    </lineage>
</organism>
<evidence type="ECO:0000313" key="2">
    <source>
        <dbReference type="Proteomes" id="UP000003571"/>
    </source>
</evidence>
<dbReference type="Proteomes" id="UP000003571">
    <property type="component" value="Unassembled WGS sequence"/>
</dbReference>
<dbReference type="Gene3D" id="2.60.40.10">
    <property type="entry name" value="Immunoglobulins"/>
    <property type="match status" value="2"/>
</dbReference>
<name>H7EKD4_9SPIR</name>
<accession>H7EKD4</accession>
<reference evidence="1 2" key="1">
    <citation type="submission" date="2011-09" db="EMBL/GenBank/DDBJ databases">
        <title>The draft genome of Treponema saccharophilum DSM 2985.</title>
        <authorList>
            <consortium name="US DOE Joint Genome Institute (JGI-PGF)"/>
            <person name="Lucas S."/>
            <person name="Copeland A."/>
            <person name="Lapidus A."/>
            <person name="Glavina del Rio T."/>
            <person name="Dalin E."/>
            <person name="Tice H."/>
            <person name="Bruce D."/>
            <person name="Goodwin L."/>
            <person name="Pitluck S."/>
            <person name="Peters L."/>
            <person name="Kyrpides N."/>
            <person name="Mavromatis K."/>
            <person name="Ivanova N."/>
            <person name="Markowitz V."/>
            <person name="Cheng J.-F."/>
            <person name="Hugenholtz P."/>
            <person name="Woyke T."/>
            <person name="Wu D."/>
            <person name="Gronow S."/>
            <person name="Wellnitz S."/>
            <person name="Brambilla E."/>
            <person name="Klenk H.-P."/>
            <person name="Eisen J.A."/>
        </authorList>
    </citation>
    <scope>NUCLEOTIDE SEQUENCE [LARGE SCALE GENOMIC DNA]</scope>
    <source>
        <strain evidence="1 2">DSM 2985</strain>
    </source>
</reference>
<evidence type="ECO:0008006" key="3">
    <source>
        <dbReference type="Google" id="ProtNLM"/>
    </source>
</evidence>
<proteinExistence type="predicted"/>